<keyword evidence="5 7" id="KW-0472">Membrane</keyword>
<dbReference type="GO" id="GO:0016020">
    <property type="term" value="C:membrane"/>
    <property type="evidence" value="ECO:0007669"/>
    <property type="project" value="UniProtKB-SubCell"/>
</dbReference>
<feature type="transmembrane region" description="Helical" evidence="7">
    <location>
        <begin position="160"/>
        <end position="182"/>
    </location>
</feature>
<organism evidence="8 9">
    <name type="scientific">Desmophyllum pertusum</name>
    <dbReference type="NCBI Taxonomy" id="174260"/>
    <lineage>
        <taxon>Eukaryota</taxon>
        <taxon>Metazoa</taxon>
        <taxon>Cnidaria</taxon>
        <taxon>Anthozoa</taxon>
        <taxon>Hexacorallia</taxon>
        <taxon>Scleractinia</taxon>
        <taxon>Caryophylliina</taxon>
        <taxon>Caryophylliidae</taxon>
        <taxon>Desmophyllum</taxon>
    </lineage>
</organism>
<dbReference type="Pfam" id="PF05478">
    <property type="entry name" value="Prominin"/>
    <property type="match status" value="1"/>
</dbReference>
<comment type="subcellular location">
    <subcellularLocation>
        <location evidence="1">Membrane</location>
        <topology evidence="1">Multi-pass membrane protein</topology>
    </subcellularLocation>
</comment>
<dbReference type="PANTHER" id="PTHR22730:SF1">
    <property type="entry name" value="PROMININ-LIKE PROTEIN"/>
    <property type="match status" value="1"/>
</dbReference>
<evidence type="ECO:0000256" key="3">
    <source>
        <dbReference type="ARBA" id="ARBA00022692"/>
    </source>
</evidence>
<evidence type="ECO:0000256" key="6">
    <source>
        <dbReference type="ARBA" id="ARBA00023180"/>
    </source>
</evidence>
<feature type="transmembrane region" description="Helical" evidence="7">
    <location>
        <begin position="9"/>
        <end position="26"/>
    </location>
</feature>
<keyword evidence="9" id="KW-1185">Reference proteome</keyword>
<comment type="caution">
    <text evidence="8">The sequence shown here is derived from an EMBL/GenBank/DDBJ whole genome shotgun (WGS) entry which is preliminary data.</text>
</comment>
<dbReference type="Proteomes" id="UP001163046">
    <property type="component" value="Unassembled WGS sequence"/>
</dbReference>
<proteinExistence type="inferred from homology"/>
<comment type="similarity">
    <text evidence="2">Belongs to the prominin family.</text>
</comment>
<evidence type="ECO:0000313" key="9">
    <source>
        <dbReference type="Proteomes" id="UP001163046"/>
    </source>
</evidence>
<feature type="transmembrane region" description="Helical" evidence="7">
    <location>
        <begin position="489"/>
        <end position="514"/>
    </location>
</feature>
<evidence type="ECO:0000256" key="1">
    <source>
        <dbReference type="ARBA" id="ARBA00004141"/>
    </source>
</evidence>
<evidence type="ECO:0008006" key="10">
    <source>
        <dbReference type="Google" id="ProtNLM"/>
    </source>
</evidence>
<accession>A0A9W9YX93</accession>
<evidence type="ECO:0000256" key="7">
    <source>
        <dbReference type="SAM" id="Phobius"/>
    </source>
</evidence>
<evidence type="ECO:0000256" key="5">
    <source>
        <dbReference type="ARBA" id="ARBA00023136"/>
    </source>
</evidence>
<gene>
    <name evidence="8" type="ORF">OS493_032576</name>
</gene>
<evidence type="ECO:0000256" key="4">
    <source>
        <dbReference type="ARBA" id="ARBA00022989"/>
    </source>
</evidence>
<sequence length="883" mass="97124">MASYLKEKNLILILTVCYIAAGFVTVEGKGSLQGDNIIFSPLRKGSNYTLTRSKSDWFLSSYDTIAETVVLSLNYSPPYDVIKDGLRALDGKNYFTAGDITRKAIAGNIPVTLLTSVSLISAFVIPLVGIIFGCFRCKGRCGGELIEEDLETNPKKHRQMFTAVISVCTALIMIAAFSISLINDKTESAAPALDSLFIRSVVDITIYKENTLNELSEVTGENMNFTIGLISQELMYLPVNITTPVIERGKGAVKDLLDNVKELGSKLKDLRDSLKDVADIVQNLRMLGQKLRVGLDEARTNLTAAKTECSKDTPSVTAKACDKIPTGDTLQADADFNKVPGLAQEFSNIEGILARNDFDAQSVQGQNEFNLIVAKVHEKTLSGREEITNFTKELQDFAAKMVNSLREAGDALQTDLLLPAKTEVHTIFGKGGLFYRYDKYRWITLLSISLAVVFVVLLTFLALISGALGASPSDTPSTRSDISNCAGNALMCVVGLYFFSAFFLNLILAVTFFIGANATVLCKSAADLSLLENTIDDPSTLGYYPVSKAVLGNGIIDIRLSDILRRCSQTKTPWELLQLDSKFNFENMKSYKDKIPPLDEILAGINSTITDVELVSDDTRKAINDTYTAGVQEIEFFKYSMETALPLIKNNLLLTTFANDVGTAADSQVSTAIAGKLRSVKDALNNLHDDTIIISQPLVGELSQKSQLLMTKNMNVLNDANKIDLLRERLKLILDSDGLVLANEAGKKSLSRTLGWMDQYLEDTINKLRNHVGDCHPIRNVYDVLVSDVCDNAVSLVNALWLCLGVIAMFSVITIILCVRLAKHLRRAKTGDDIDLYSEESTSNYGVPLRLFEKFPKINKKRFAWRKPSSPPDSPPATSWSNY</sequence>
<evidence type="ECO:0000256" key="2">
    <source>
        <dbReference type="ARBA" id="ARBA00006058"/>
    </source>
</evidence>
<feature type="transmembrane region" description="Helical" evidence="7">
    <location>
        <begin position="442"/>
        <end position="468"/>
    </location>
</feature>
<feature type="transmembrane region" description="Helical" evidence="7">
    <location>
        <begin position="113"/>
        <end position="135"/>
    </location>
</feature>
<name>A0A9W9YX93_9CNID</name>
<dbReference type="OrthoDB" id="5962982at2759"/>
<dbReference type="EMBL" id="MU826866">
    <property type="protein sequence ID" value="KAJ7370399.1"/>
    <property type="molecule type" value="Genomic_DNA"/>
</dbReference>
<evidence type="ECO:0000313" key="8">
    <source>
        <dbReference type="EMBL" id="KAJ7370399.1"/>
    </source>
</evidence>
<dbReference type="PANTHER" id="PTHR22730">
    <property type="entry name" value="PROMININ PROM PROTEIN"/>
    <property type="match status" value="1"/>
</dbReference>
<dbReference type="InterPro" id="IPR008795">
    <property type="entry name" value="Prominin"/>
</dbReference>
<keyword evidence="4 7" id="KW-1133">Transmembrane helix</keyword>
<feature type="transmembrane region" description="Helical" evidence="7">
    <location>
        <begin position="799"/>
        <end position="819"/>
    </location>
</feature>
<keyword evidence="3 7" id="KW-0812">Transmembrane</keyword>
<protein>
    <recommendedName>
        <fullName evidence="10">Prominin-like protein</fullName>
    </recommendedName>
</protein>
<dbReference type="AlphaFoldDB" id="A0A9W9YX93"/>
<keyword evidence="6" id="KW-0325">Glycoprotein</keyword>
<reference evidence="8" key="1">
    <citation type="submission" date="2023-01" db="EMBL/GenBank/DDBJ databases">
        <title>Genome assembly of the deep-sea coral Lophelia pertusa.</title>
        <authorList>
            <person name="Herrera S."/>
            <person name="Cordes E."/>
        </authorList>
    </citation>
    <scope>NUCLEOTIDE SEQUENCE</scope>
    <source>
        <strain evidence="8">USNM1676648</strain>
        <tissue evidence="8">Polyp</tissue>
    </source>
</reference>